<reference evidence="13 14" key="1">
    <citation type="submission" date="2020-02" db="EMBL/GenBank/DDBJ databases">
        <title>Broccoli isolated Pseudomonas sp.</title>
        <authorList>
            <person name="Fujikawa T."/>
            <person name="Sawada H."/>
        </authorList>
    </citation>
    <scope>NUCLEOTIDE SEQUENCE [LARGE SCALE GENOMIC DNA]</scope>
    <source>
        <strain evidence="12 14">MAFF212427</strain>
        <strain evidence="11 13">MAFF212428</strain>
    </source>
</reference>
<dbReference type="GO" id="GO:0016020">
    <property type="term" value="C:membrane"/>
    <property type="evidence" value="ECO:0007669"/>
    <property type="project" value="GOC"/>
</dbReference>
<dbReference type="PIRSF" id="PIRSF000441">
    <property type="entry name" value="CysE"/>
    <property type="match status" value="1"/>
</dbReference>
<dbReference type="NCBIfam" id="TIGR01172">
    <property type="entry name" value="cysE"/>
    <property type="match status" value="1"/>
</dbReference>
<keyword evidence="14" id="KW-1185">Reference proteome</keyword>
<evidence type="ECO:0000313" key="13">
    <source>
        <dbReference type="Proteomes" id="UP000480410"/>
    </source>
</evidence>
<evidence type="ECO:0000313" key="14">
    <source>
        <dbReference type="Proteomes" id="UP000482634"/>
    </source>
</evidence>
<dbReference type="InterPro" id="IPR018357">
    <property type="entry name" value="Hexapep_transf_CS"/>
</dbReference>
<evidence type="ECO:0000313" key="12">
    <source>
        <dbReference type="EMBL" id="NER66363.1"/>
    </source>
</evidence>
<evidence type="ECO:0000256" key="8">
    <source>
        <dbReference type="ARBA" id="ARBA00023315"/>
    </source>
</evidence>
<evidence type="ECO:0000256" key="4">
    <source>
        <dbReference type="ARBA" id="ARBA00022605"/>
    </source>
</evidence>
<keyword evidence="5 10" id="KW-0808">Transferase</keyword>
<dbReference type="Gene3D" id="1.10.3130.10">
    <property type="entry name" value="serine acetyltransferase, domain 1"/>
    <property type="match status" value="1"/>
</dbReference>
<sequence length="190" mass="19990">MFSTLADFFDSIRRRDPAARGVLDILLNYPGVHALIHYRVANLLWRCGLKTLAKCVASLSRFLTGIDIHPGATIGARLFIDHGMGVVIGETAELGDDVMLYHGVTLGGVSLEQRKRHPTLGDGVTVGAGAKILGPVLIGSQARIGANAVIVKDVPANATVTGIPGRVVEPLVRECARPATAANVLATLPD</sequence>
<dbReference type="SUPFAM" id="SSF51161">
    <property type="entry name" value="Trimeric LpxA-like enzymes"/>
    <property type="match status" value="1"/>
</dbReference>
<evidence type="ECO:0000256" key="9">
    <source>
        <dbReference type="ARBA" id="ARBA00049486"/>
    </source>
</evidence>
<dbReference type="InterPro" id="IPR005881">
    <property type="entry name" value="Ser_O-AcTrfase"/>
</dbReference>
<dbReference type="GO" id="GO:0005737">
    <property type="term" value="C:cytoplasm"/>
    <property type="evidence" value="ECO:0007669"/>
    <property type="project" value="InterPro"/>
</dbReference>
<dbReference type="GO" id="GO:0009245">
    <property type="term" value="P:lipid A biosynthetic process"/>
    <property type="evidence" value="ECO:0007669"/>
    <property type="project" value="UniProtKB-KW"/>
</dbReference>
<evidence type="ECO:0000256" key="3">
    <source>
        <dbReference type="ARBA" id="ARBA00022556"/>
    </source>
</evidence>
<evidence type="ECO:0000256" key="1">
    <source>
        <dbReference type="ARBA" id="ARBA00007274"/>
    </source>
</evidence>
<gene>
    <name evidence="12" type="primary">cysE</name>
    <name evidence="11" type="ORF">G3435_06195</name>
    <name evidence="12" type="ORF">G3436_24010</name>
</gene>
<dbReference type="EMBL" id="JAAHBU010000439">
    <property type="protein sequence ID" value="NER66363.1"/>
    <property type="molecule type" value="Genomic_DNA"/>
</dbReference>
<dbReference type="Proteomes" id="UP000480410">
    <property type="component" value="Unassembled WGS sequence"/>
</dbReference>
<dbReference type="FunFam" id="2.160.10.10:FF:000007">
    <property type="entry name" value="Serine acetyltransferase"/>
    <property type="match status" value="1"/>
</dbReference>
<dbReference type="EC" id="2.3.1.30" evidence="10"/>
<evidence type="ECO:0000256" key="2">
    <source>
        <dbReference type="ARBA" id="ARBA00022516"/>
    </source>
</evidence>
<evidence type="ECO:0000256" key="5">
    <source>
        <dbReference type="ARBA" id="ARBA00022679"/>
    </source>
</evidence>
<evidence type="ECO:0000313" key="11">
    <source>
        <dbReference type="EMBL" id="NER59694.1"/>
    </source>
</evidence>
<dbReference type="Gene3D" id="2.160.10.10">
    <property type="entry name" value="Hexapeptide repeat proteins"/>
    <property type="match status" value="1"/>
</dbReference>
<protein>
    <recommendedName>
        <fullName evidence="10">Serine acetyltransferase</fullName>
        <ecNumber evidence="10">2.3.1.30</ecNumber>
    </recommendedName>
</protein>
<evidence type="ECO:0000256" key="6">
    <source>
        <dbReference type="ARBA" id="ARBA00022737"/>
    </source>
</evidence>
<dbReference type="PANTHER" id="PTHR42811">
    <property type="entry name" value="SERINE ACETYLTRANSFERASE"/>
    <property type="match status" value="1"/>
</dbReference>
<comment type="catalytic activity">
    <reaction evidence="9 10">
        <text>L-serine + acetyl-CoA = O-acetyl-L-serine + CoA</text>
        <dbReference type="Rhea" id="RHEA:24560"/>
        <dbReference type="ChEBI" id="CHEBI:33384"/>
        <dbReference type="ChEBI" id="CHEBI:57287"/>
        <dbReference type="ChEBI" id="CHEBI:57288"/>
        <dbReference type="ChEBI" id="CHEBI:58340"/>
        <dbReference type="EC" id="2.3.1.30"/>
    </reaction>
</comment>
<comment type="caution">
    <text evidence="12">The sequence shown here is derived from an EMBL/GenBank/DDBJ whole genome shotgun (WGS) entry which is preliminary data.</text>
</comment>
<dbReference type="GO" id="GO:0009001">
    <property type="term" value="F:serine O-acetyltransferase activity"/>
    <property type="evidence" value="ECO:0007669"/>
    <property type="project" value="UniProtKB-EC"/>
</dbReference>
<dbReference type="InterPro" id="IPR053376">
    <property type="entry name" value="Serine_acetyltransferase"/>
</dbReference>
<evidence type="ECO:0000256" key="10">
    <source>
        <dbReference type="PIRNR" id="PIRNR000441"/>
    </source>
</evidence>
<dbReference type="Pfam" id="PF00132">
    <property type="entry name" value="Hexapep"/>
    <property type="match status" value="1"/>
</dbReference>
<dbReference type="InterPro" id="IPR001451">
    <property type="entry name" value="Hexapep"/>
</dbReference>
<comment type="similarity">
    <text evidence="1 10">Belongs to the transferase hexapeptide repeat family.</text>
</comment>
<dbReference type="CDD" id="cd03354">
    <property type="entry name" value="LbH_SAT"/>
    <property type="match status" value="1"/>
</dbReference>
<dbReference type="EMBL" id="JAAHBV010000104">
    <property type="protein sequence ID" value="NER59694.1"/>
    <property type="molecule type" value="Genomic_DNA"/>
</dbReference>
<keyword evidence="8 10" id="KW-0012">Acyltransferase</keyword>
<organism evidence="12 14">
    <name type="scientific">Pseudomonas brassicae</name>
    <dbReference type="NCBI Taxonomy" id="2708063"/>
    <lineage>
        <taxon>Bacteria</taxon>
        <taxon>Pseudomonadati</taxon>
        <taxon>Pseudomonadota</taxon>
        <taxon>Gammaproteobacteria</taxon>
        <taxon>Pseudomonadales</taxon>
        <taxon>Pseudomonadaceae</taxon>
        <taxon>Pseudomonas</taxon>
    </lineage>
</organism>
<proteinExistence type="inferred from homology"/>
<dbReference type="InterPro" id="IPR042122">
    <property type="entry name" value="Ser_AcTrfase_N_sf"/>
</dbReference>
<dbReference type="AlphaFoldDB" id="A0A6B3NWT7"/>
<keyword evidence="3" id="KW-0441">Lipid A biosynthesis</keyword>
<dbReference type="InterPro" id="IPR045304">
    <property type="entry name" value="LbH_SAT"/>
</dbReference>
<evidence type="ECO:0000256" key="7">
    <source>
        <dbReference type="ARBA" id="ARBA00023098"/>
    </source>
</evidence>
<dbReference type="PROSITE" id="PS00101">
    <property type="entry name" value="HEXAPEP_TRANSFERASES"/>
    <property type="match status" value="1"/>
</dbReference>
<keyword evidence="2" id="KW-0444">Lipid biosynthesis</keyword>
<dbReference type="NCBIfam" id="NF041874">
    <property type="entry name" value="EPS_EpsC"/>
    <property type="match status" value="1"/>
</dbReference>
<accession>A0A6B3NWT7</accession>
<dbReference type="Proteomes" id="UP000482634">
    <property type="component" value="Unassembled WGS sequence"/>
</dbReference>
<name>A0A6B3NWT7_9PSED</name>
<accession>A0A6M0CV94</accession>
<keyword evidence="6" id="KW-0677">Repeat</keyword>
<dbReference type="InterPro" id="IPR011004">
    <property type="entry name" value="Trimer_LpxA-like_sf"/>
</dbReference>
<keyword evidence="7" id="KW-0443">Lipid metabolism</keyword>
<keyword evidence="4" id="KW-0028">Amino-acid biosynthesis</keyword>
<dbReference type="GO" id="GO:0006535">
    <property type="term" value="P:cysteine biosynthetic process from serine"/>
    <property type="evidence" value="ECO:0007669"/>
    <property type="project" value="InterPro"/>
</dbReference>